<evidence type="ECO:0000256" key="4">
    <source>
        <dbReference type="ARBA" id="ARBA00022729"/>
    </source>
</evidence>
<name>A0A367KG28_RHIAZ</name>
<comment type="subcellular location">
    <subcellularLocation>
        <location evidence="1">Membrane</location>
        <topology evidence="1">Single-pass membrane protein</topology>
    </subcellularLocation>
</comment>
<dbReference type="Proteomes" id="UP000252139">
    <property type="component" value="Unassembled WGS sequence"/>
</dbReference>
<dbReference type="SUPFAM" id="SSF49452">
    <property type="entry name" value="Starch-binding domain-like"/>
    <property type="match status" value="1"/>
</dbReference>
<accession>A0A367KG28</accession>
<feature type="transmembrane region" description="Helical" evidence="8">
    <location>
        <begin position="171"/>
        <end position="190"/>
    </location>
</feature>
<keyword evidence="4" id="KW-0732">Signal</keyword>
<keyword evidence="6 8" id="KW-0472">Membrane</keyword>
<dbReference type="InterPro" id="IPR039163">
    <property type="entry name" value="EMC7"/>
</dbReference>
<comment type="similarity">
    <text evidence="2">Belongs to the EMC7 family.</text>
</comment>
<keyword evidence="3 8" id="KW-0812">Transmembrane</keyword>
<reference evidence="10 11" key="1">
    <citation type="journal article" date="2018" name="G3 (Bethesda)">
        <title>Phylogenetic and Phylogenomic Definition of Rhizopus Species.</title>
        <authorList>
            <person name="Gryganskyi A.P."/>
            <person name="Golan J."/>
            <person name="Dolatabadi S."/>
            <person name="Mondo S."/>
            <person name="Robb S."/>
            <person name="Idnurm A."/>
            <person name="Muszewska A."/>
            <person name="Steczkiewicz K."/>
            <person name="Masonjones S."/>
            <person name="Liao H.L."/>
            <person name="Gajdeczka M.T."/>
            <person name="Anike F."/>
            <person name="Vuek A."/>
            <person name="Anishchenko I.M."/>
            <person name="Voigt K."/>
            <person name="de Hoog G.S."/>
            <person name="Smith M.E."/>
            <person name="Heitman J."/>
            <person name="Vilgalys R."/>
            <person name="Stajich J.E."/>
        </authorList>
    </citation>
    <scope>NUCLEOTIDE SEQUENCE [LARGE SCALE GENOMIC DNA]</scope>
    <source>
        <strain evidence="10 11">CBS 357.93</strain>
    </source>
</reference>
<evidence type="ECO:0000256" key="3">
    <source>
        <dbReference type="ARBA" id="ARBA00022692"/>
    </source>
</evidence>
<dbReference type="PANTHER" id="PTHR13605:SF4">
    <property type="entry name" value="ER MEMBRANE PROTEIN COMPLEX SUBUNIT 7"/>
    <property type="match status" value="1"/>
</dbReference>
<dbReference type="OrthoDB" id="27095at2759"/>
<dbReference type="InterPro" id="IPR013784">
    <property type="entry name" value="Carb-bd-like_fold"/>
</dbReference>
<protein>
    <submittedName>
        <fullName evidence="10">ER membrane protein complex subunit 7</fullName>
    </submittedName>
</protein>
<proteinExistence type="inferred from homology"/>
<feature type="domain" description="ER membrane protein complex subunit 7 beta-sandwich" evidence="9">
    <location>
        <begin position="71"/>
        <end position="179"/>
    </location>
</feature>
<gene>
    <name evidence="10" type="primary">EMC7_2</name>
    <name evidence="10" type="ORF">CU097_015903</name>
</gene>
<dbReference type="EMBL" id="PJQL01000022">
    <property type="protein sequence ID" value="RCI01176.1"/>
    <property type="molecule type" value="Genomic_DNA"/>
</dbReference>
<dbReference type="InterPro" id="IPR019008">
    <property type="entry name" value="Beta_sandwich_EMC7"/>
</dbReference>
<evidence type="ECO:0000256" key="7">
    <source>
        <dbReference type="SAM" id="MobiDB-lite"/>
    </source>
</evidence>
<evidence type="ECO:0000256" key="1">
    <source>
        <dbReference type="ARBA" id="ARBA00004167"/>
    </source>
</evidence>
<evidence type="ECO:0000256" key="6">
    <source>
        <dbReference type="ARBA" id="ARBA00023136"/>
    </source>
</evidence>
<evidence type="ECO:0000256" key="5">
    <source>
        <dbReference type="ARBA" id="ARBA00022989"/>
    </source>
</evidence>
<dbReference type="Pfam" id="PF09430">
    <property type="entry name" value="EMC7_beta-sandw"/>
    <property type="match status" value="1"/>
</dbReference>
<evidence type="ECO:0000256" key="2">
    <source>
        <dbReference type="ARBA" id="ARBA00008880"/>
    </source>
</evidence>
<dbReference type="GO" id="GO:0030246">
    <property type="term" value="F:carbohydrate binding"/>
    <property type="evidence" value="ECO:0007669"/>
    <property type="project" value="InterPro"/>
</dbReference>
<dbReference type="STRING" id="86630.A0A367KG28"/>
<evidence type="ECO:0000256" key="8">
    <source>
        <dbReference type="SAM" id="Phobius"/>
    </source>
</evidence>
<evidence type="ECO:0000259" key="9">
    <source>
        <dbReference type="Pfam" id="PF09430"/>
    </source>
</evidence>
<evidence type="ECO:0000313" key="10">
    <source>
        <dbReference type="EMBL" id="RCI01176.1"/>
    </source>
</evidence>
<dbReference type="PANTHER" id="PTHR13605">
    <property type="entry name" value="ER MEMBRANE PROTEIN COMPLEX SUBUNIT 7"/>
    <property type="match status" value="1"/>
</dbReference>
<feature type="region of interest" description="Disordered" evidence="7">
    <location>
        <begin position="200"/>
        <end position="234"/>
    </location>
</feature>
<comment type="caution">
    <text evidence="10">The sequence shown here is derived from an EMBL/GenBank/DDBJ whole genome shotgun (WGS) entry which is preliminary data.</text>
</comment>
<sequence>MATVGDTILIRCKQKSFKTVKPTKSIFCCITEMRVLYFLFASLLATLTSAVRLEGKVIPNAVINDLSKVDYTTARIALNGAYKTTRIQSDGRFVFYDVQPGSYMLEIHSIKYIFPKMRVDINDEGHIWAAYTGLGRDWNSFGQRVGYPLEIQAKAEADYFMQKQGFNLKDLFANKMFLMMGMSGLMLLFMPKMMKQMQEMNQEMANEASQPQVQQKGEPSRLTETFIKAQQKGH</sequence>
<dbReference type="AlphaFoldDB" id="A0A367KG28"/>
<organism evidence="10 11">
    <name type="scientific">Rhizopus azygosporus</name>
    <name type="common">Rhizopus microsporus var. azygosporus</name>
    <dbReference type="NCBI Taxonomy" id="86630"/>
    <lineage>
        <taxon>Eukaryota</taxon>
        <taxon>Fungi</taxon>
        <taxon>Fungi incertae sedis</taxon>
        <taxon>Mucoromycota</taxon>
        <taxon>Mucoromycotina</taxon>
        <taxon>Mucoromycetes</taxon>
        <taxon>Mucorales</taxon>
        <taxon>Mucorineae</taxon>
        <taxon>Rhizopodaceae</taxon>
        <taxon>Rhizopus</taxon>
    </lineage>
</organism>
<keyword evidence="11" id="KW-1185">Reference proteome</keyword>
<dbReference type="GO" id="GO:0072546">
    <property type="term" value="C:EMC complex"/>
    <property type="evidence" value="ECO:0007669"/>
    <property type="project" value="TreeGrafter"/>
</dbReference>
<keyword evidence="5 8" id="KW-1133">Transmembrane helix</keyword>
<evidence type="ECO:0000313" key="11">
    <source>
        <dbReference type="Proteomes" id="UP000252139"/>
    </source>
</evidence>